<evidence type="ECO:0000256" key="2">
    <source>
        <dbReference type="SAM" id="Phobius"/>
    </source>
</evidence>
<organism evidence="3 4">
    <name type="scientific">Cytospora mali</name>
    <name type="common">Apple Valsa canker fungus</name>
    <name type="synonym">Valsa mali</name>
    <dbReference type="NCBI Taxonomy" id="578113"/>
    <lineage>
        <taxon>Eukaryota</taxon>
        <taxon>Fungi</taxon>
        <taxon>Dikarya</taxon>
        <taxon>Ascomycota</taxon>
        <taxon>Pezizomycotina</taxon>
        <taxon>Sordariomycetes</taxon>
        <taxon>Sordariomycetidae</taxon>
        <taxon>Diaporthales</taxon>
        <taxon>Cytosporaceae</taxon>
        <taxon>Cytospora</taxon>
    </lineage>
</organism>
<reference evidence="3" key="1">
    <citation type="submission" date="2014-12" db="EMBL/GenBank/DDBJ databases">
        <title>Genome Sequence of Valsa Canker Pathogens Uncovers a Specific Adaption of Colonization on Woody Bark.</title>
        <authorList>
            <person name="Yin Z."/>
            <person name="Liu H."/>
            <person name="Gao X."/>
            <person name="Li Z."/>
            <person name="Song N."/>
            <person name="Ke X."/>
            <person name="Dai Q."/>
            <person name="Wu Y."/>
            <person name="Sun Y."/>
            <person name="Xu J.-R."/>
            <person name="Kang Z.K."/>
            <person name="Wang L."/>
            <person name="Huang L."/>
        </authorList>
    </citation>
    <scope>NUCLEOTIDE SEQUENCE [LARGE SCALE GENOMIC DNA]</scope>
    <source>
        <strain evidence="3">03-8</strain>
    </source>
</reference>
<dbReference type="EMBL" id="CM003100">
    <property type="protein sequence ID" value="KUI67988.1"/>
    <property type="molecule type" value="Genomic_DNA"/>
</dbReference>
<keyword evidence="2" id="KW-1133">Transmembrane helix</keyword>
<feature type="region of interest" description="Disordered" evidence="1">
    <location>
        <begin position="179"/>
        <end position="209"/>
    </location>
</feature>
<feature type="transmembrane region" description="Helical" evidence="2">
    <location>
        <begin position="130"/>
        <end position="153"/>
    </location>
</feature>
<name>A0A194VVS0_CYTMA</name>
<dbReference type="OrthoDB" id="5244978at2759"/>
<dbReference type="PRINTS" id="PR01217">
    <property type="entry name" value="PRICHEXTENSN"/>
</dbReference>
<evidence type="ECO:0000313" key="4">
    <source>
        <dbReference type="Proteomes" id="UP000078559"/>
    </source>
</evidence>
<feature type="compositionally biased region" description="Low complexity" evidence="1">
    <location>
        <begin position="459"/>
        <end position="478"/>
    </location>
</feature>
<feature type="compositionally biased region" description="Polar residues" evidence="1">
    <location>
        <begin position="186"/>
        <end position="197"/>
    </location>
</feature>
<feature type="compositionally biased region" description="Low complexity" evidence="1">
    <location>
        <begin position="335"/>
        <end position="362"/>
    </location>
</feature>
<feature type="compositionally biased region" description="Low complexity" evidence="1">
    <location>
        <begin position="550"/>
        <end position="559"/>
    </location>
</feature>
<keyword evidence="2" id="KW-0812">Transmembrane</keyword>
<dbReference type="AlphaFoldDB" id="A0A194VVS0"/>
<feature type="region of interest" description="Disordered" evidence="1">
    <location>
        <begin position="241"/>
        <end position="571"/>
    </location>
</feature>
<evidence type="ECO:0000313" key="3">
    <source>
        <dbReference type="EMBL" id="KUI67988.1"/>
    </source>
</evidence>
<feature type="compositionally biased region" description="Polar residues" evidence="1">
    <location>
        <begin position="290"/>
        <end position="311"/>
    </location>
</feature>
<keyword evidence="4" id="KW-1185">Reference proteome</keyword>
<feature type="compositionally biased region" description="Pro residues" evidence="1">
    <location>
        <begin position="444"/>
        <end position="458"/>
    </location>
</feature>
<gene>
    <name evidence="3" type="ORF">VM1G_03310</name>
</gene>
<feature type="compositionally biased region" description="Polar residues" evidence="1">
    <location>
        <begin position="479"/>
        <end position="499"/>
    </location>
</feature>
<accession>A0A194VVS0</accession>
<sequence>MSFAGCYKKVKEATRYIHYTIWTKNGAAWFRNLPLGRICNLCTRSTSSEASRPTANPVMHLSSTSASLTTTEPTTLELSSSSTSSPATSTKAAVATTPTGPTTVGPEYSFPTTASTTTVPYSRNQLPTEAIIAIAVCTALAVSGAVLLLCCVLRRRQKQQEDYSSDMRRRISRIMQDFTIPPASSPQPLISPTQSYTADRPPLTPPLRLRDRKLLPSLLRPLSRPESIVFGPPFDTHHSNYSNSSYYSSQSQKKVDKGGGASFPASPICSPTYDKLEPQQEKTHKKAPSSLVNSAMSLSPEPSSPPYTQLKSPPPVGFTFPPRYSPENLHHHQYTGSPPRKGTSSSSSLLRKANTSTSTTSSDYNQDYQSNSKTSSIGTEATVVGPQEQTTHGQQQHPPVIFTSRASPTPPSSPTRPRRPHDEPLEIPDLVSPLTTTTPTSSSPGPPPNRALPPPPMPGSGRSSSAASEIGIATTTTTVPNMTSAVTRRSPGSVSLRSLQEQEQEEDHDHHRSSGSGPGEGKRSRTVSRDSWGSWEDTSGDRSIVGVAMSPSLSGSLSGRGVGTVFPYPDH</sequence>
<keyword evidence="2" id="KW-0472">Membrane</keyword>
<protein>
    <submittedName>
        <fullName evidence="3">Uncharacterized protein</fullName>
    </submittedName>
</protein>
<feature type="compositionally biased region" description="Low complexity" evidence="1">
    <location>
        <begin position="432"/>
        <end position="443"/>
    </location>
</feature>
<feature type="compositionally biased region" description="Low complexity" evidence="1">
    <location>
        <begin position="61"/>
        <end position="106"/>
    </location>
</feature>
<evidence type="ECO:0000256" key="1">
    <source>
        <dbReference type="SAM" id="MobiDB-lite"/>
    </source>
</evidence>
<dbReference type="Proteomes" id="UP000078559">
    <property type="component" value="Chromosome 3"/>
</dbReference>
<proteinExistence type="predicted"/>
<feature type="compositionally biased region" description="Low complexity" evidence="1">
    <location>
        <begin position="241"/>
        <end position="252"/>
    </location>
</feature>
<feature type="compositionally biased region" description="Polar residues" evidence="1">
    <location>
        <begin position="363"/>
        <end position="379"/>
    </location>
</feature>
<feature type="compositionally biased region" description="Polar residues" evidence="1">
    <location>
        <begin position="387"/>
        <end position="397"/>
    </location>
</feature>
<feature type="region of interest" description="Disordered" evidence="1">
    <location>
        <begin position="47"/>
        <end position="111"/>
    </location>
</feature>